<evidence type="ECO:0000256" key="1">
    <source>
        <dbReference type="SAM" id="MobiDB-lite"/>
    </source>
</evidence>
<feature type="region of interest" description="Disordered" evidence="1">
    <location>
        <begin position="1"/>
        <end position="77"/>
    </location>
</feature>
<name>A0A1J5RGA0_9ZZZZ</name>
<proteinExistence type="predicted"/>
<reference evidence="2" key="1">
    <citation type="submission" date="2016-10" db="EMBL/GenBank/DDBJ databases">
        <title>Sequence of Gallionella enrichment culture.</title>
        <authorList>
            <person name="Poehlein A."/>
            <person name="Muehling M."/>
            <person name="Daniel R."/>
        </authorList>
    </citation>
    <scope>NUCLEOTIDE SEQUENCE</scope>
</reference>
<evidence type="ECO:0000313" key="2">
    <source>
        <dbReference type="EMBL" id="OIQ91007.1"/>
    </source>
</evidence>
<sequence>MLPPFAIARTPSPPQPSPCMGRGLTASPATRKRLGAHPQVRAAPLSSPPPRGGGRVGNPQVRAAPFSPPPPCGGGREGERFVHRLASVVHCGQPEKRQARPRACSRYSAPAPGVWADAVRGAGRTVVCCTTSGLQRGHAPPKPPARRVASRRGVCGVVEHRQGVSLACALRLASIPVWGQRGRRIA</sequence>
<organism evidence="2">
    <name type="scientific">mine drainage metagenome</name>
    <dbReference type="NCBI Taxonomy" id="410659"/>
    <lineage>
        <taxon>unclassified sequences</taxon>
        <taxon>metagenomes</taxon>
        <taxon>ecological metagenomes</taxon>
    </lineage>
</organism>
<dbReference type="EMBL" id="MLJW01000273">
    <property type="protein sequence ID" value="OIQ91007.1"/>
    <property type="molecule type" value="Genomic_DNA"/>
</dbReference>
<dbReference type="AlphaFoldDB" id="A0A1J5RGA0"/>
<comment type="caution">
    <text evidence="2">The sequence shown here is derived from an EMBL/GenBank/DDBJ whole genome shotgun (WGS) entry which is preliminary data.</text>
</comment>
<accession>A0A1J5RGA0</accession>
<protein>
    <submittedName>
        <fullName evidence="2">Uncharacterized protein</fullName>
    </submittedName>
</protein>
<gene>
    <name evidence="2" type="ORF">GALL_270860</name>
</gene>